<keyword evidence="3 8" id="KW-0032">Aminotransferase</keyword>
<dbReference type="VEuPathDB" id="FungiDB:P174DRAFT_383939"/>
<gene>
    <name evidence="8" type="ORF">P174DRAFT_383939</name>
</gene>
<keyword evidence="4 8" id="KW-0808">Transferase</keyword>
<dbReference type="FunFam" id="3.40.640.10:FF:000127">
    <property type="entry name" value="Aromatic amino acid aminotransferase C56E4.03"/>
    <property type="match status" value="1"/>
</dbReference>
<feature type="compositionally biased region" description="Basic and acidic residues" evidence="6">
    <location>
        <begin position="82"/>
        <end position="97"/>
    </location>
</feature>
<dbReference type="Gene3D" id="3.40.640.10">
    <property type="entry name" value="Type I PLP-dependent aspartate aminotransferase-like (Major domain)"/>
    <property type="match status" value="1"/>
</dbReference>
<dbReference type="RefSeq" id="XP_024685186.1">
    <property type="nucleotide sequence ID" value="XM_024823186.1"/>
</dbReference>
<accession>A0A2I1CG61</accession>
<evidence type="ECO:0000256" key="3">
    <source>
        <dbReference type="ARBA" id="ARBA00022576"/>
    </source>
</evidence>
<dbReference type="InterPro" id="IPR015421">
    <property type="entry name" value="PyrdxlP-dep_Trfase_major"/>
</dbReference>
<dbReference type="Pfam" id="PF00155">
    <property type="entry name" value="Aminotran_1_2"/>
    <property type="match status" value="1"/>
</dbReference>
<sequence>MARLKQMELSAPLDLSHHFSSTTVRRESSNLKRLYKYYVIPGMGNLSGGMPHASYFPYDTLEAAVAHPQRFDPSPDNGNSAPEKDTDSPTRVVVPKESKTVDLEKKIDIATALQYGTAQGLPPMASFVRNFTREHLHPNVPYAGGPETLLSCGATDGFNKVIETFTNTWSPDRDPIRQREGILCEEFVYMNAIQTARPRGLNIAAVTMDAQGILAYGKGGLADVLENWDYRKGRRPHLLYTITIGQNPTGGTMSIHRRKEIYALCQRYDIIIVEDDPYWNLQYPSAQRMAACYRNTPIDESLTTQNYTAHGKSSGYPFLDSLVPSFMSLDTDGRVIRLDTFSKTIAPGCRLGWITAQPAVIERITRLTETSTQFPSGFVQAMVAGMILGQQGDEVRDPRSKSKSGWKMDGWVRWLEGLRGSYERRMQAMCISLEEGKYVIKGDGSEPSESSEESGWEVIDKVQMYDFTWPMGGMFVWIKVLFNTHPLYDKYSLETLSKALWVHMTQEPFLCLMVPGDLFAPSQKALDGAWQYFRLCFAPMPEKDVAVITNRLVEGFQAFWQRKDLDGLDDTEELSQKFRNLQVEGVGNMMGIGC</sequence>
<feature type="domain" description="Aminotransferase class I/classII large" evidence="7">
    <location>
        <begin position="246"/>
        <end position="395"/>
    </location>
</feature>
<evidence type="ECO:0000313" key="8">
    <source>
        <dbReference type="EMBL" id="PKX96591.1"/>
    </source>
</evidence>
<dbReference type="GO" id="GO:0008483">
    <property type="term" value="F:transaminase activity"/>
    <property type="evidence" value="ECO:0007669"/>
    <property type="project" value="UniProtKB-KW"/>
</dbReference>
<comment type="caution">
    <text evidence="8">The sequence shown here is derived from an EMBL/GenBank/DDBJ whole genome shotgun (WGS) entry which is preliminary data.</text>
</comment>
<dbReference type="OMA" id="QREGILC"/>
<dbReference type="AlphaFoldDB" id="A0A2I1CG61"/>
<reference evidence="9" key="1">
    <citation type="journal article" date="2018" name="Proc. Natl. Acad. Sci. U.S.A.">
        <title>Linking secondary metabolites to gene clusters through genome sequencing of six diverse Aspergillus species.</title>
        <authorList>
            <person name="Kaerboelling I."/>
            <person name="Vesth T.C."/>
            <person name="Frisvad J.C."/>
            <person name="Nybo J.L."/>
            <person name="Theobald S."/>
            <person name="Kuo A."/>
            <person name="Bowyer P."/>
            <person name="Matsuda Y."/>
            <person name="Mondo S."/>
            <person name="Lyhne E.K."/>
            <person name="Kogle M.E."/>
            <person name="Clum A."/>
            <person name="Lipzen A."/>
            <person name="Salamov A."/>
            <person name="Ngan C.Y."/>
            <person name="Daum C."/>
            <person name="Chiniquy J."/>
            <person name="Barry K."/>
            <person name="LaButti K."/>
            <person name="Haridas S."/>
            <person name="Simmons B.A."/>
            <person name="Magnuson J.K."/>
            <person name="Mortensen U.H."/>
            <person name="Larsen T.O."/>
            <person name="Grigoriev I.V."/>
            <person name="Baker S.E."/>
            <person name="Andersen M.R."/>
        </authorList>
    </citation>
    <scope>NUCLEOTIDE SEQUENCE [LARGE SCALE GENOMIC DNA]</scope>
    <source>
        <strain evidence="9">IBT 16806</strain>
    </source>
</reference>
<evidence type="ECO:0000256" key="4">
    <source>
        <dbReference type="ARBA" id="ARBA00022679"/>
    </source>
</evidence>
<evidence type="ECO:0000256" key="2">
    <source>
        <dbReference type="ARBA" id="ARBA00007441"/>
    </source>
</evidence>
<feature type="region of interest" description="Disordered" evidence="6">
    <location>
        <begin position="68"/>
        <end position="97"/>
    </location>
</feature>
<keyword evidence="5" id="KW-0663">Pyridoxal phosphate</keyword>
<dbReference type="GO" id="GO:0030170">
    <property type="term" value="F:pyridoxal phosphate binding"/>
    <property type="evidence" value="ECO:0007669"/>
    <property type="project" value="InterPro"/>
</dbReference>
<evidence type="ECO:0000256" key="1">
    <source>
        <dbReference type="ARBA" id="ARBA00001933"/>
    </source>
</evidence>
<protein>
    <submittedName>
        <fullName evidence="8">Putative aromatic amino acid aminotransferase</fullName>
    </submittedName>
</protein>
<dbReference type="InterPro" id="IPR015424">
    <property type="entry name" value="PyrdxlP-dep_Trfase"/>
</dbReference>
<dbReference type="InterPro" id="IPR050859">
    <property type="entry name" value="Class-I_PLP-dep_aminotransf"/>
</dbReference>
<dbReference type="GeneID" id="36530512"/>
<evidence type="ECO:0000313" key="9">
    <source>
        <dbReference type="Proteomes" id="UP000234474"/>
    </source>
</evidence>
<dbReference type="STRING" id="1392255.A0A2I1CG61"/>
<dbReference type="InterPro" id="IPR004839">
    <property type="entry name" value="Aminotransferase_I/II_large"/>
</dbReference>
<evidence type="ECO:0000256" key="6">
    <source>
        <dbReference type="SAM" id="MobiDB-lite"/>
    </source>
</evidence>
<name>A0A2I1CG61_ASPN1</name>
<comment type="similarity">
    <text evidence="2">Belongs to the class-I pyridoxal-phosphate-dependent aminotransferase family.</text>
</comment>
<evidence type="ECO:0000259" key="7">
    <source>
        <dbReference type="Pfam" id="PF00155"/>
    </source>
</evidence>
<comment type="cofactor">
    <cofactor evidence="1">
        <name>pyridoxal 5'-phosphate</name>
        <dbReference type="ChEBI" id="CHEBI:597326"/>
    </cofactor>
</comment>
<dbReference type="EMBL" id="MSZS01000002">
    <property type="protein sequence ID" value="PKX96591.1"/>
    <property type="molecule type" value="Genomic_DNA"/>
</dbReference>
<dbReference type="PANTHER" id="PTHR42790">
    <property type="entry name" value="AMINOTRANSFERASE"/>
    <property type="match status" value="1"/>
</dbReference>
<dbReference type="PANTHER" id="PTHR42790:SF1">
    <property type="entry name" value="AROMATIC AMINO ACID AMINOTRANSFERASE, HYPOTHETICAL (EUROFUNG)"/>
    <property type="match status" value="1"/>
</dbReference>
<dbReference type="Proteomes" id="UP000234474">
    <property type="component" value="Unassembled WGS sequence"/>
</dbReference>
<dbReference type="SUPFAM" id="SSF53383">
    <property type="entry name" value="PLP-dependent transferases"/>
    <property type="match status" value="1"/>
</dbReference>
<organism evidence="8 9">
    <name type="scientific">Aspergillus novofumigatus (strain IBT 16806)</name>
    <dbReference type="NCBI Taxonomy" id="1392255"/>
    <lineage>
        <taxon>Eukaryota</taxon>
        <taxon>Fungi</taxon>
        <taxon>Dikarya</taxon>
        <taxon>Ascomycota</taxon>
        <taxon>Pezizomycotina</taxon>
        <taxon>Eurotiomycetes</taxon>
        <taxon>Eurotiomycetidae</taxon>
        <taxon>Eurotiales</taxon>
        <taxon>Aspergillaceae</taxon>
        <taxon>Aspergillus</taxon>
        <taxon>Aspergillus subgen. Fumigati</taxon>
    </lineage>
</organism>
<dbReference type="GO" id="GO:1901605">
    <property type="term" value="P:alpha-amino acid metabolic process"/>
    <property type="evidence" value="ECO:0007669"/>
    <property type="project" value="TreeGrafter"/>
</dbReference>
<proteinExistence type="inferred from homology"/>
<dbReference type="CDD" id="cd00609">
    <property type="entry name" value="AAT_like"/>
    <property type="match status" value="1"/>
</dbReference>
<dbReference type="OrthoDB" id="691673at2759"/>
<evidence type="ECO:0000256" key="5">
    <source>
        <dbReference type="ARBA" id="ARBA00022898"/>
    </source>
</evidence>
<keyword evidence="9" id="KW-1185">Reference proteome</keyword>